<evidence type="ECO:0000256" key="5">
    <source>
        <dbReference type="ARBA" id="ARBA00022763"/>
    </source>
</evidence>
<keyword evidence="6" id="KW-0067">ATP-binding</keyword>
<dbReference type="OrthoDB" id="9806954at2"/>
<dbReference type="Proteomes" id="UP000199513">
    <property type="component" value="Unassembled WGS sequence"/>
</dbReference>
<dbReference type="PIRSF" id="PIRSF003128">
    <property type="entry name" value="RecN"/>
    <property type="match status" value="1"/>
</dbReference>
<keyword evidence="5 9" id="KW-0227">DNA damage</keyword>
<dbReference type="CDD" id="cd03241">
    <property type="entry name" value="ABC_RecN"/>
    <property type="match status" value="2"/>
</dbReference>
<feature type="domain" description="RecF/RecN/SMC N-terminal" evidence="11">
    <location>
        <begin position="2"/>
        <end position="505"/>
    </location>
</feature>
<evidence type="ECO:0000256" key="4">
    <source>
        <dbReference type="ARBA" id="ARBA00022741"/>
    </source>
</evidence>
<dbReference type="Pfam" id="PF02463">
    <property type="entry name" value="SMC_N"/>
    <property type="match status" value="1"/>
</dbReference>
<evidence type="ECO:0000256" key="2">
    <source>
        <dbReference type="ARBA" id="ARBA00009441"/>
    </source>
</evidence>
<dbReference type="AlphaFoldDB" id="A0A1I2EKE7"/>
<dbReference type="Gene3D" id="3.40.50.300">
    <property type="entry name" value="P-loop containing nucleotide triphosphate hydrolases"/>
    <property type="match status" value="2"/>
</dbReference>
<evidence type="ECO:0000256" key="3">
    <source>
        <dbReference type="ARBA" id="ARBA00021315"/>
    </source>
</evidence>
<evidence type="ECO:0000259" key="11">
    <source>
        <dbReference type="Pfam" id="PF02463"/>
    </source>
</evidence>
<proteinExistence type="inferred from homology"/>
<protein>
    <recommendedName>
        <fullName evidence="3 9">DNA repair protein RecN</fullName>
    </recommendedName>
    <alternativeName>
        <fullName evidence="8 9">Recombination protein N</fullName>
    </alternativeName>
</protein>
<dbReference type="GO" id="GO:0043590">
    <property type="term" value="C:bacterial nucleoid"/>
    <property type="evidence" value="ECO:0007669"/>
    <property type="project" value="TreeGrafter"/>
</dbReference>
<keyword evidence="4" id="KW-0547">Nucleotide-binding</keyword>
<comment type="similarity">
    <text evidence="2 9">Belongs to the RecN family.</text>
</comment>
<organism evidence="12 13">
    <name type="scientific">Thermoflexibacter ruber</name>
    <dbReference type="NCBI Taxonomy" id="1003"/>
    <lineage>
        <taxon>Bacteria</taxon>
        <taxon>Pseudomonadati</taxon>
        <taxon>Bacteroidota</taxon>
        <taxon>Cytophagia</taxon>
        <taxon>Cytophagales</taxon>
        <taxon>Thermoflexibacteraceae</taxon>
        <taxon>Thermoflexibacter</taxon>
    </lineage>
</organism>
<evidence type="ECO:0000256" key="1">
    <source>
        <dbReference type="ARBA" id="ARBA00003618"/>
    </source>
</evidence>
<evidence type="ECO:0000256" key="8">
    <source>
        <dbReference type="ARBA" id="ARBA00033408"/>
    </source>
</evidence>
<dbReference type="GO" id="GO:0006281">
    <property type="term" value="P:DNA repair"/>
    <property type="evidence" value="ECO:0007669"/>
    <property type="project" value="UniProtKB-KW"/>
</dbReference>
<evidence type="ECO:0000256" key="9">
    <source>
        <dbReference type="PIRNR" id="PIRNR003128"/>
    </source>
</evidence>
<evidence type="ECO:0000256" key="6">
    <source>
        <dbReference type="ARBA" id="ARBA00022840"/>
    </source>
</evidence>
<dbReference type="InterPro" id="IPR004604">
    <property type="entry name" value="DNA_recomb/repair_RecN"/>
</dbReference>
<feature type="coiled-coil region" evidence="10">
    <location>
        <begin position="328"/>
        <end position="355"/>
    </location>
</feature>
<dbReference type="EMBL" id="FONY01000010">
    <property type="protein sequence ID" value="SFE92976.1"/>
    <property type="molecule type" value="Genomic_DNA"/>
</dbReference>
<keyword evidence="7 9" id="KW-0234">DNA repair</keyword>
<dbReference type="GO" id="GO:0005524">
    <property type="term" value="F:ATP binding"/>
    <property type="evidence" value="ECO:0007669"/>
    <property type="project" value="UniProtKB-KW"/>
</dbReference>
<dbReference type="GO" id="GO:0006310">
    <property type="term" value="P:DNA recombination"/>
    <property type="evidence" value="ECO:0007669"/>
    <property type="project" value="InterPro"/>
</dbReference>
<dbReference type="GO" id="GO:0009432">
    <property type="term" value="P:SOS response"/>
    <property type="evidence" value="ECO:0007669"/>
    <property type="project" value="TreeGrafter"/>
</dbReference>
<dbReference type="SUPFAM" id="SSF52540">
    <property type="entry name" value="P-loop containing nucleoside triphosphate hydrolases"/>
    <property type="match status" value="1"/>
</dbReference>
<gene>
    <name evidence="12" type="ORF">SAMN04488541_101053</name>
</gene>
<dbReference type="PANTHER" id="PTHR11059:SF0">
    <property type="entry name" value="DNA REPAIR PROTEIN RECN"/>
    <property type="match status" value="1"/>
</dbReference>
<dbReference type="NCBIfam" id="TIGR00634">
    <property type="entry name" value="recN"/>
    <property type="match status" value="1"/>
</dbReference>
<evidence type="ECO:0000313" key="12">
    <source>
        <dbReference type="EMBL" id="SFE92976.1"/>
    </source>
</evidence>
<sequence>MLTRLFIKNYALIKELEINPSAKLNIITGETGAGKSIMLGAIGLLLGNRADVRVLFDEEEKCVIEGDFQIGAYKLQSVFKEADLDFSEECSIRREISPNGKSRAFINDTPVNLEVLELVTSRLMDIHSQHDTLQLGSNEFQLAIVDNYAQNQNYRETYYQAYQAYTKAESAYKKLLAEAEQARKEQDYNVFLLEELNKIKLDLINQTELEQELEVLENAEAIKTKLNLVLSFLTNDEQGAESILRSALVELRQLENYAPRFQQLSERANSLFIELKDIIGEIEREEEKTFLDEERIVQIKETLNLIYSLQKKHYKTSVEELIGLRNELTEKVNRVLNLDEDIEKLRQQKDQAYQTLLEIAEILSSSRKEVIEKIEQEVDNLLKELGMPNAHLSIQLADTAPQPSGANQVSFLFSANKGVKPDTLKNVASGGEFSRLMLCIKYILAGKTALPTIIFDEIDTGISGEIAIKVSKMMKEMAKRHQLIVISHLPQTAANGDCHYFVYKDDSSERAISKIKKLNEQERLVEIAQMIGGANPSPTALQSAKELLSLY</sequence>
<dbReference type="PANTHER" id="PTHR11059">
    <property type="entry name" value="DNA REPAIR PROTEIN RECN"/>
    <property type="match status" value="1"/>
</dbReference>
<comment type="function">
    <text evidence="1 9">May be involved in recombinational repair of damaged DNA.</text>
</comment>
<dbReference type="STRING" id="1003.SAMN04488541_101053"/>
<dbReference type="RefSeq" id="WP_091542487.1">
    <property type="nucleotide sequence ID" value="NZ_FONY01000010.1"/>
</dbReference>
<evidence type="ECO:0000256" key="10">
    <source>
        <dbReference type="SAM" id="Coils"/>
    </source>
</evidence>
<evidence type="ECO:0000313" key="13">
    <source>
        <dbReference type="Proteomes" id="UP000199513"/>
    </source>
</evidence>
<reference evidence="12 13" key="1">
    <citation type="submission" date="2016-10" db="EMBL/GenBank/DDBJ databases">
        <authorList>
            <person name="de Groot N.N."/>
        </authorList>
    </citation>
    <scope>NUCLEOTIDE SEQUENCE [LARGE SCALE GENOMIC DNA]</scope>
    <source>
        <strain>GEY</strain>
        <strain evidence="13">DSM 9560</strain>
    </source>
</reference>
<evidence type="ECO:0000256" key="7">
    <source>
        <dbReference type="ARBA" id="ARBA00023204"/>
    </source>
</evidence>
<dbReference type="InterPro" id="IPR003395">
    <property type="entry name" value="RecF/RecN/SMC_N"/>
</dbReference>
<keyword evidence="13" id="KW-1185">Reference proteome</keyword>
<name>A0A1I2EKE7_9BACT</name>
<keyword evidence="10" id="KW-0175">Coiled coil</keyword>
<accession>A0A1I2EKE7</accession>
<dbReference type="InterPro" id="IPR027417">
    <property type="entry name" value="P-loop_NTPase"/>
</dbReference>